<dbReference type="AlphaFoldDB" id="A0A6L5GTF3"/>
<evidence type="ECO:0000256" key="1">
    <source>
        <dbReference type="SAM" id="Phobius"/>
    </source>
</evidence>
<keyword evidence="1" id="KW-0812">Transmembrane</keyword>
<keyword evidence="3" id="KW-1185">Reference proteome</keyword>
<evidence type="ECO:0000313" key="2">
    <source>
        <dbReference type="EMBL" id="MQM73126.1"/>
    </source>
</evidence>
<sequence>MLRNFNDYIPCVKAYGDEKEVSIKSNKLYEVNMMAAIIMIVAIMVIVLSIALHVYYPKINIDSGIGGSLAVIAVTLMYLYRDKIILAVKGYDRWDRQMISGLSHFIWVNRDYVTDTAGRITDSVIASYHLDGTDVIISLDAHGLPYSQSIQEMEVQLSSLFSGLRYVDKQIHADKTDYIFSTLKNRRVTVDA</sequence>
<gene>
    <name evidence="2" type="ORF">FRC53_06865</name>
</gene>
<dbReference type="EMBL" id="VOGB01000004">
    <property type="protein sequence ID" value="MQM73126.1"/>
    <property type="molecule type" value="Genomic_DNA"/>
</dbReference>
<reference evidence="2" key="1">
    <citation type="journal article" date="2020" name="Appl. Environ. Microbiol.">
        <title>Medium-Chain Fatty Acid Synthesis by 'Candidatus Weimeria bifida' gen. nov., sp. nov., and 'Candidatus Pseudoramibacter fermentans' sp. nov.</title>
        <authorList>
            <person name="Scarborough M.J."/>
            <person name="Myers K.S."/>
            <person name="Donohue T.J."/>
            <person name="Noguera D.R."/>
        </authorList>
    </citation>
    <scope>NUCLEOTIDE SEQUENCE</scope>
    <source>
        <strain evidence="2">EUB1.1</strain>
    </source>
</reference>
<organism evidence="2 3">
    <name type="scientific">Candidatus Pseudoramibacter fermentans</name>
    <dbReference type="NCBI Taxonomy" id="2594427"/>
    <lineage>
        <taxon>Bacteria</taxon>
        <taxon>Bacillati</taxon>
        <taxon>Bacillota</taxon>
        <taxon>Clostridia</taxon>
        <taxon>Eubacteriales</taxon>
        <taxon>Eubacteriaceae</taxon>
        <taxon>Pseudoramibacter</taxon>
    </lineage>
</organism>
<evidence type="ECO:0000313" key="3">
    <source>
        <dbReference type="Proteomes" id="UP000473648"/>
    </source>
</evidence>
<feature type="transmembrane region" description="Helical" evidence="1">
    <location>
        <begin position="33"/>
        <end position="55"/>
    </location>
</feature>
<name>A0A6L5GTF3_9FIRM</name>
<proteinExistence type="predicted"/>
<comment type="caution">
    <text evidence="2">The sequence shown here is derived from an EMBL/GenBank/DDBJ whole genome shotgun (WGS) entry which is preliminary data.</text>
</comment>
<keyword evidence="1" id="KW-0472">Membrane</keyword>
<keyword evidence="1" id="KW-1133">Transmembrane helix</keyword>
<feature type="transmembrane region" description="Helical" evidence="1">
    <location>
        <begin position="61"/>
        <end position="80"/>
    </location>
</feature>
<accession>A0A6L5GTF3</accession>
<protein>
    <submittedName>
        <fullName evidence="2">Uncharacterized protein</fullName>
    </submittedName>
</protein>
<dbReference type="Proteomes" id="UP000473648">
    <property type="component" value="Unassembled WGS sequence"/>
</dbReference>